<name>A0A1W1YJL1_9FIRM</name>
<feature type="transmembrane region" description="Helical" evidence="1">
    <location>
        <begin position="26"/>
        <end position="48"/>
    </location>
</feature>
<evidence type="ECO:0000256" key="1">
    <source>
        <dbReference type="SAM" id="Phobius"/>
    </source>
</evidence>
<keyword evidence="4" id="KW-1185">Reference proteome</keyword>
<feature type="transmembrane region" description="Helical" evidence="1">
    <location>
        <begin position="97"/>
        <end position="116"/>
    </location>
</feature>
<evidence type="ECO:0000259" key="2">
    <source>
        <dbReference type="Pfam" id="PF25928"/>
    </source>
</evidence>
<dbReference type="OrthoDB" id="4484645at2"/>
<dbReference type="Proteomes" id="UP000192790">
    <property type="component" value="Unassembled WGS sequence"/>
</dbReference>
<feature type="transmembrane region" description="Helical" evidence="1">
    <location>
        <begin position="286"/>
        <end position="308"/>
    </location>
</feature>
<feature type="transmembrane region" description="Helical" evidence="1">
    <location>
        <begin position="183"/>
        <end position="201"/>
    </location>
</feature>
<dbReference type="STRING" id="1122930.SAMN02745168_0481"/>
<reference evidence="3 4" key="1">
    <citation type="submission" date="2017-04" db="EMBL/GenBank/DDBJ databases">
        <authorList>
            <person name="Afonso C.L."/>
            <person name="Miller P.J."/>
            <person name="Scott M.A."/>
            <person name="Spackman E."/>
            <person name="Goraichik I."/>
            <person name="Dimitrov K.M."/>
            <person name="Suarez D.L."/>
            <person name="Swayne D.E."/>
        </authorList>
    </citation>
    <scope>NUCLEOTIDE SEQUENCE [LARGE SCALE GENOMIC DNA]</scope>
    <source>
        <strain evidence="3 4">DSM 12816</strain>
    </source>
</reference>
<keyword evidence="1" id="KW-0812">Transmembrane</keyword>
<proteinExistence type="predicted"/>
<gene>
    <name evidence="3" type="ORF">SAMN02745168_0481</name>
</gene>
<dbReference type="RefSeq" id="WP_084233123.1">
    <property type="nucleotide sequence ID" value="NZ_FWXW01000001.1"/>
</dbReference>
<feature type="transmembrane region" description="Helical" evidence="1">
    <location>
        <begin position="253"/>
        <end position="274"/>
    </location>
</feature>
<keyword evidence="1" id="KW-1133">Transmembrane helix</keyword>
<sequence>MDLLVLFAAFCGGGFGAAFGGVAAYVFSGFLTLFGVVAGAAGVQFSILGTLSFGAFYGPQVGFAGAVAAAAYARRRGYIPSGRDIFTPLVSLKKPDVLVVGGLVGLLGYAMSVWLGTVWAGRLDTTAFTVFATAIISKLIFGKGGLGEIFNKAPQEIRKAGGRFSVNSSATWLPYGNTAAEKVVIGIMVGGGATWVTHVMLQYPSTAPVAYYIPYAISVVSLFFLQFGAPVYVTHHISLCAAYGMMMSGGNVWWGLAGGMLAVFLADVMARAFLLFGDTHVDPPATAIAATSFILFTLVPLTGTLNLVGNLSNALPVAILVAALVFAVSQSIAIRGKSETLNPSVPV</sequence>
<protein>
    <recommendedName>
        <fullName evidence="2">DUF7973 domain-containing protein</fullName>
    </recommendedName>
</protein>
<feature type="transmembrane region" description="Helical" evidence="1">
    <location>
        <begin position="314"/>
        <end position="334"/>
    </location>
</feature>
<evidence type="ECO:0000313" key="4">
    <source>
        <dbReference type="Proteomes" id="UP000192790"/>
    </source>
</evidence>
<dbReference type="EMBL" id="FWXW01000001">
    <property type="protein sequence ID" value="SMC36365.1"/>
    <property type="molecule type" value="Genomic_DNA"/>
</dbReference>
<evidence type="ECO:0000313" key="3">
    <source>
        <dbReference type="EMBL" id="SMC36365.1"/>
    </source>
</evidence>
<dbReference type="AlphaFoldDB" id="A0A1W1YJL1"/>
<dbReference type="InterPro" id="IPR058279">
    <property type="entry name" value="DUF7973"/>
</dbReference>
<feature type="domain" description="DUF7973" evidence="2">
    <location>
        <begin position="3"/>
        <end position="297"/>
    </location>
</feature>
<organism evidence="3 4">
    <name type="scientific">Papillibacter cinnamivorans DSM 12816</name>
    <dbReference type="NCBI Taxonomy" id="1122930"/>
    <lineage>
        <taxon>Bacteria</taxon>
        <taxon>Bacillati</taxon>
        <taxon>Bacillota</taxon>
        <taxon>Clostridia</taxon>
        <taxon>Eubacteriales</taxon>
        <taxon>Oscillospiraceae</taxon>
        <taxon>Papillibacter</taxon>
    </lineage>
</organism>
<feature type="transmembrane region" description="Helical" evidence="1">
    <location>
        <begin position="213"/>
        <end position="233"/>
    </location>
</feature>
<dbReference type="Pfam" id="PF25928">
    <property type="entry name" value="DUF7973"/>
    <property type="match status" value="1"/>
</dbReference>
<accession>A0A1W1YJL1</accession>
<keyword evidence="1" id="KW-0472">Membrane</keyword>